<organism evidence="1 2">
    <name type="scientific">Synechococcus phage S-SZBM1</name>
    <dbReference type="NCBI Taxonomy" id="2926475"/>
    <lineage>
        <taxon>Viruses</taxon>
        <taxon>Duplodnaviria</taxon>
        <taxon>Heunggongvirae</taxon>
        <taxon>Uroviricota</taxon>
        <taxon>Caudoviricetes</taxon>
        <taxon>Pantevenvirales</taxon>
        <taxon>Kyanoviridae</taxon>
        <taxon>Shenzhenivirus</taxon>
        <taxon>Shenzhenivirus sszbm1</taxon>
    </lineage>
</organism>
<reference evidence="1" key="1">
    <citation type="submission" date="2021-11" db="EMBL/GenBank/DDBJ databases">
        <authorList>
            <person name="Rong C."/>
            <person name="Yang Y."/>
            <person name="Li S."/>
            <person name="Zhou K."/>
            <person name="Xu Y."/>
            <person name="Zhang R."/>
            <person name="Zhang Y."/>
        </authorList>
    </citation>
    <scope>NUCLEOTIDE SEQUENCE</scope>
</reference>
<proteinExistence type="predicted"/>
<evidence type="ECO:0000313" key="1">
    <source>
        <dbReference type="EMBL" id="UNH61190.1"/>
    </source>
</evidence>
<gene>
    <name evidence="1" type="ORF">SSZBM1_73</name>
</gene>
<keyword evidence="2" id="KW-1185">Reference proteome</keyword>
<dbReference type="Proteomes" id="UP000829362">
    <property type="component" value="Segment"/>
</dbReference>
<name>A0AC61TTP1_9CAUD</name>
<dbReference type="EMBL" id="OL473597">
    <property type="protein sequence ID" value="UNH61190.1"/>
    <property type="molecule type" value="Genomic_DNA"/>
</dbReference>
<accession>A0AC61TTP1</accession>
<evidence type="ECO:0000313" key="2">
    <source>
        <dbReference type="Proteomes" id="UP000829362"/>
    </source>
</evidence>
<protein>
    <submittedName>
        <fullName evidence="1">Baseplate tail tube cap</fullName>
    </submittedName>
</protein>
<sequence length="337" mass="37186">MAKQDTDKRLIYPLISARGPSGTDGSIKADMRFPSQALDFLKFTIYDPEKANPYNYVNTGGGFAGNKFSKNQDAILQTIYLYLPHDLNESYATNYDKVALGPFGDALVSAVAQGSVEGIEGKLSSAAAAAKPEVAFNAIAGAFNGAMNMAGINGNLDKDALTALSKQKIFNPYQETVFKGVNYRSHTFNFDLAPRNAREVNEIKKIIQALRQAMLPGVNGETGGGGKTDRWLTIPRFFRCEVVRYKPGETDADEKMKNPETLTYIMRFPVKMVLVDMQLNLTPDGQNNTLRAPKLGDMTDYGPAHYRMSLRFDETAFLTREMFDDNPNRDVAAAAQN</sequence>